<reference evidence="9 10" key="1">
    <citation type="journal article" date="2010" name="BMC Genomics">
        <title>Genome analysis and comparative genomics of a Giardia intestinalis assemblage E isolate.</title>
        <authorList>
            <person name="Jerlstrom-Hultqvist J."/>
            <person name="Franzen O."/>
            <person name="Ankarklev J."/>
            <person name="Xu F."/>
            <person name="Nohynkova E."/>
            <person name="Andersson J.O."/>
            <person name="Svard S.G."/>
            <person name="Andersson B."/>
        </authorList>
    </citation>
    <scope>NUCLEOTIDE SEQUENCE [LARGE SCALE GENOMIC DNA]</scope>
    <source>
        <strain evidence="9 10">P15</strain>
    </source>
</reference>
<dbReference type="OrthoDB" id="10251103at2759"/>
<comment type="pathway">
    <text evidence="1">Amino-acid biosynthesis; L-histidine biosynthesis; L-histidine from 5-phospho-alpha-D-ribose 1-diphosphate: step 8/9.</text>
</comment>
<dbReference type="EC" id="3.1.3.15" evidence="3"/>
<dbReference type="Gene3D" id="3.20.20.140">
    <property type="entry name" value="Metal-dependent hydrolases"/>
    <property type="match status" value="1"/>
</dbReference>
<comment type="catalytic activity">
    <reaction evidence="7">
        <text>L-histidinol phosphate + H2O = L-histidinol + phosphate</text>
        <dbReference type="Rhea" id="RHEA:14465"/>
        <dbReference type="ChEBI" id="CHEBI:15377"/>
        <dbReference type="ChEBI" id="CHEBI:43474"/>
        <dbReference type="ChEBI" id="CHEBI:57699"/>
        <dbReference type="ChEBI" id="CHEBI:57980"/>
        <dbReference type="EC" id="3.1.3.15"/>
    </reaction>
</comment>
<feature type="domain" description="PHP" evidence="8">
    <location>
        <begin position="7"/>
        <end position="191"/>
    </location>
</feature>
<dbReference type="OMA" id="GIAYCCH"/>
<keyword evidence="5" id="KW-0378">Hydrolase</keyword>
<keyword evidence="6" id="KW-0368">Histidine biosynthesis</keyword>
<gene>
    <name evidence="9" type="ORF">GLP15_2250</name>
</gene>
<dbReference type="Pfam" id="PF02811">
    <property type="entry name" value="PHP"/>
    <property type="match status" value="1"/>
</dbReference>
<protein>
    <recommendedName>
        <fullName evidence="3">histidinol-phosphatase</fullName>
        <ecNumber evidence="3">3.1.3.15</ecNumber>
    </recommendedName>
</protein>
<keyword evidence="4" id="KW-0028">Amino-acid biosynthesis</keyword>
<dbReference type="GO" id="GO:0004401">
    <property type="term" value="F:histidinol-phosphatase activity"/>
    <property type="evidence" value="ECO:0007669"/>
    <property type="project" value="UniProtKB-EC"/>
</dbReference>
<name>E1F738_GIAIA</name>
<dbReference type="SUPFAM" id="SSF89550">
    <property type="entry name" value="PHP domain-like"/>
    <property type="match status" value="1"/>
</dbReference>
<proteinExistence type="inferred from homology"/>
<dbReference type="InterPro" id="IPR016195">
    <property type="entry name" value="Pol/histidinol_Pase-like"/>
</dbReference>
<dbReference type="UniPathway" id="UPA00031">
    <property type="reaction ID" value="UER00013"/>
</dbReference>
<evidence type="ECO:0000259" key="8">
    <source>
        <dbReference type="Pfam" id="PF02811"/>
    </source>
</evidence>
<dbReference type="AlphaFoldDB" id="E1F738"/>
<evidence type="ECO:0000313" key="10">
    <source>
        <dbReference type="Proteomes" id="UP000008974"/>
    </source>
</evidence>
<dbReference type="PANTHER" id="PTHR21039">
    <property type="entry name" value="HISTIDINOL PHOSPHATASE-RELATED"/>
    <property type="match status" value="1"/>
</dbReference>
<sequence length="329" mass="38373">MPPCIYDLHTHTFLCRHAEKVMPRVYFKLASELGYKGIAYCCHNPFPGDSVTPQHRMVYKEFELFITMYQRECAFARAHLPELDILLAMEVDYLPDAPHLTEDFITNHLKDFDYVLGSLHLYQEIESVCSDKERQVEAYFENWVQAFRTGWFQVMAHMDFIKVIIGMEWVRRNREIVQKHAENAITEMAKYNLEREQKGLDPIVLELNTSGTQYGDDFFPTESIVAYAAKMNIPFCLSSDCHQASELGRNFGEALYCLKKHGVTELCYFKRRHLHKYPLEAAIATFKPSCMPELVSKIKTLEGYNVSINRELEEMKWSGLVTYKSNWEG</sequence>
<evidence type="ECO:0000256" key="3">
    <source>
        <dbReference type="ARBA" id="ARBA00013085"/>
    </source>
</evidence>
<dbReference type="EMBL" id="ACVC01000211">
    <property type="protein sequence ID" value="EFO61710.1"/>
    <property type="molecule type" value="Genomic_DNA"/>
</dbReference>
<evidence type="ECO:0000256" key="7">
    <source>
        <dbReference type="ARBA" id="ARBA00049158"/>
    </source>
</evidence>
<dbReference type="VEuPathDB" id="GiardiaDB:GLP15_2250"/>
<evidence type="ECO:0000256" key="5">
    <source>
        <dbReference type="ARBA" id="ARBA00022801"/>
    </source>
</evidence>
<comment type="similarity">
    <text evidence="2">Belongs to the PHP hydrolase family. HisK subfamily.</text>
</comment>
<evidence type="ECO:0000256" key="4">
    <source>
        <dbReference type="ARBA" id="ARBA00022605"/>
    </source>
</evidence>
<dbReference type="GO" id="GO:0000105">
    <property type="term" value="P:L-histidine biosynthetic process"/>
    <property type="evidence" value="ECO:0007669"/>
    <property type="project" value="UniProtKB-UniPathway"/>
</dbReference>
<dbReference type="InterPro" id="IPR004013">
    <property type="entry name" value="PHP_dom"/>
</dbReference>
<comment type="caution">
    <text evidence="9">The sequence shown here is derived from an EMBL/GenBank/DDBJ whole genome shotgun (WGS) entry which is preliminary data.</text>
</comment>
<evidence type="ECO:0000256" key="6">
    <source>
        <dbReference type="ARBA" id="ARBA00023102"/>
    </source>
</evidence>
<evidence type="ECO:0000313" key="9">
    <source>
        <dbReference type="EMBL" id="EFO61710.1"/>
    </source>
</evidence>
<evidence type="ECO:0000256" key="2">
    <source>
        <dbReference type="ARBA" id="ARBA00009152"/>
    </source>
</evidence>
<dbReference type="Proteomes" id="UP000008974">
    <property type="component" value="Unassembled WGS sequence"/>
</dbReference>
<evidence type="ECO:0000256" key="1">
    <source>
        <dbReference type="ARBA" id="ARBA00004970"/>
    </source>
</evidence>
<dbReference type="GO" id="GO:0005737">
    <property type="term" value="C:cytoplasm"/>
    <property type="evidence" value="ECO:0007669"/>
    <property type="project" value="TreeGrafter"/>
</dbReference>
<accession>E1F738</accession>
<dbReference type="InterPro" id="IPR010140">
    <property type="entry name" value="Histidinol_P_phosphatase_HisJ"/>
</dbReference>
<organism evidence="9 10">
    <name type="scientific">Giardia intestinalis (strain P15)</name>
    <name type="common">Giardia lamblia</name>
    <dbReference type="NCBI Taxonomy" id="658858"/>
    <lineage>
        <taxon>Eukaryota</taxon>
        <taxon>Metamonada</taxon>
        <taxon>Diplomonadida</taxon>
        <taxon>Hexamitidae</taxon>
        <taxon>Giardiinae</taxon>
        <taxon>Giardia</taxon>
    </lineage>
</organism>
<dbReference type="PANTHER" id="PTHR21039:SF0">
    <property type="entry name" value="HISTIDINOL-PHOSPHATASE"/>
    <property type="match status" value="1"/>
</dbReference>